<dbReference type="Pfam" id="PF13087">
    <property type="entry name" value="AAA_12"/>
    <property type="match status" value="1"/>
</dbReference>
<dbReference type="InterPro" id="IPR041677">
    <property type="entry name" value="DNA2/NAM7_AAA_11"/>
</dbReference>
<dbReference type="InterPro" id="IPR018999">
    <property type="entry name" value="UPF1_CH/ZBD"/>
</dbReference>
<keyword evidence="5" id="KW-0547">Nucleotide-binding</keyword>
<dbReference type="InterPro" id="IPR027417">
    <property type="entry name" value="P-loop_NTPase"/>
</dbReference>
<dbReference type="PANTHER" id="PTHR10887">
    <property type="entry name" value="DNA2/NAM7 HELICASE FAMILY"/>
    <property type="match status" value="1"/>
</dbReference>
<dbReference type="Pfam" id="PF18141">
    <property type="entry name" value="UPF1_1B_dom"/>
    <property type="match status" value="1"/>
</dbReference>
<feature type="region of interest" description="C4" evidence="11">
    <location>
        <begin position="78"/>
        <end position="108"/>
    </location>
</feature>
<dbReference type="Gene3D" id="2.40.30.230">
    <property type="match status" value="1"/>
</dbReference>
<keyword evidence="7" id="KW-0378">Hydrolase</keyword>
<evidence type="ECO:0000256" key="7">
    <source>
        <dbReference type="ARBA" id="ARBA00022801"/>
    </source>
</evidence>
<proteinExistence type="inferred from homology"/>
<dbReference type="InterPro" id="IPR040812">
    <property type="entry name" value="UPF1_1B_dom"/>
</dbReference>
<comment type="similarity">
    <text evidence="2">Belongs to the DNA2/NAM7 helicase family.</text>
</comment>
<dbReference type="InterPro" id="IPR045055">
    <property type="entry name" value="DNA2/NAM7-like"/>
</dbReference>
<evidence type="ECO:0000313" key="15">
    <source>
        <dbReference type="Proteomes" id="UP000825434"/>
    </source>
</evidence>
<dbReference type="Pfam" id="PF13086">
    <property type="entry name" value="AAA_11"/>
    <property type="match status" value="2"/>
</dbReference>
<keyword evidence="4 11" id="KW-0479">Metal-binding</keyword>
<evidence type="ECO:0000313" key="14">
    <source>
        <dbReference type="EMBL" id="QWU87448.1"/>
    </source>
</evidence>
<feature type="region of interest" description="C3H" evidence="11">
    <location>
        <begin position="18"/>
        <end position="50"/>
    </location>
</feature>
<dbReference type="CDD" id="cd21407">
    <property type="entry name" value="1B_UPF1-like"/>
    <property type="match status" value="1"/>
</dbReference>
<keyword evidence="6 11" id="KW-0863">Zinc-finger</keyword>
<dbReference type="InterPro" id="IPR003593">
    <property type="entry name" value="AAA+_ATPase"/>
</dbReference>
<dbReference type="CDD" id="cd18039">
    <property type="entry name" value="DEXXQc_UPF1"/>
    <property type="match status" value="1"/>
</dbReference>
<evidence type="ECO:0000256" key="5">
    <source>
        <dbReference type="ARBA" id="ARBA00022741"/>
    </source>
</evidence>
<feature type="region of interest" description="Disordered" evidence="12">
    <location>
        <begin position="1032"/>
        <end position="1068"/>
    </location>
</feature>
<feature type="region of interest" description="CC/SHH/C" evidence="11">
    <location>
        <begin position="32"/>
        <end position="60"/>
    </location>
</feature>
<keyword evidence="3" id="KW-0963">Cytoplasm</keyword>
<evidence type="ECO:0000256" key="4">
    <source>
        <dbReference type="ARBA" id="ARBA00022723"/>
    </source>
</evidence>
<evidence type="ECO:0000256" key="2">
    <source>
        <dbReference type="ARBA" id="ARBA00007913"/>
    </source>
</evidence>
<dbReference type="InterPro" id="IPR047187">
    <property type="entry name" value="SF1_C_Upf1"/>
</dbReference>
<keyword evidence="9 11" id="KW-0862">Zinc</keyword>
<dbReference type="CDD" id="cd18808">
    <property type="entry name" value="SF1_C_Upf1"/>
    <property type="match status" value="1"/>
</dbReference>
<evidence type="ECO:0000256" key="1">
    <source>
        <dbReference type="ARBA" id="ARBA00004496"/>
    </source>
</evidence>
<evidence type="ECO:0000259" key="13">
    <source>
        <dbReference type="PROSITE" id="PS51997"/>
    </source>
</evidence>
<dbReference type="PANTHER" id="PTHR10887:SF364">
    <property type="entry name" value="REGULATOR OF NONSENSE TRANSCRIPTS 1"/>
    <property type="match status" value="1"/>
</dbReference>
<dbReference type="PROSITE" id="PS51997">
    <property type="entry name" value="UPF1_CH_RICH"/>
    <property type="match status" value="1"/>
</dbReference>
<comment type="subcellular location">
    <subcellularLocation>
        <location evidence="1">Cytoplasm</location>
    </subcellularLocation>
</comment>
<evidence type="ECO:0000256" key="11">
    <source>
        <dbReference type="PROSITE-ProRule" id="PRU01341"/>
    </source>
</evidence>
<dbReference type="EMBL" id="CP076662">
    <property type="protein sequence ID" value="QWU87448.1"/>
    <property type="molecule type" value="Genomic_DNA"/>
</dbReference>
<gene>
    <name evidence="14" type="ORF">CA3LBN_001713</name>
</gene>
<keyword evidence="10" id="KW-0067">ATP-binding</keyword>
<evidence type="ECO:0000256" key="8">
    <source>
        <dbReference type="ARBA" id="ARBA00022806"/>
    </source>
</evidence>
<dbReference type="InterPro" id="IPR041679">
    <property type="entry name" value="DNA2/NAM7-like_C"/>
</dbReference>
<evidence type="ECO:0000256" key="6">
    <source>
        <dbReference type="ARBA" id="ARBA00022771"/>
    </source>
</evidence>
<keyword evidence="8" id="KW-0347">Helicase</keyword>
<dbReference type="Pfam" id="PF09416">
    <property type="entry name" value="UPF1_Zn_bind"/>
    <property type="match status" value="1"/>
</dbReference>
<evidence type="ECO:0000256" key="10">
    <source>
        <dbReference type="ARBA" id="ARBA00022840"/>
    </source>
</evidence>
<feature type="compositionally biased region" description="Low complexity" evidence="12">
    <location>
        <begin position="1037"/>
        <end position="1056"/>
    </location>
</feature>
<evidence type="ECO:0000256" key="12">
    <source>
        <dbReference type="SAM" id="MobiDB-lite"/>
    </source>
</evidence>
<dbReference type="CDD" id="cd21400">
    <property type="entry name" value="ZBD_UPF1-like"/>
    <property type="match status" value="1"/>
</dbReference>
<dbReference type="SMART" id="SM00382">
    <property type="entry name" value="AAA"/>
    <property type="match status" value="1"/>
</dbReference>
<sequence length="1175" mass="131404">MDQLQVDSPESAPTGPGCAYCGLASPQCIAKCESCSRWFCNGKSHSAGSHLVAHLVLSKHHVVSLHEESALGAETLECYNCGSKNIFSLGFVSAKHDSVVVILCRMPCAQSRDINWETNEWQALISDRQLLPWVAEVPEAVRKVSHDQITKLEAQWRVNRDATIEDIDRVDAEADELMPVLLRYQDAYQYQNAFAPLVEAEAICDKNLKESQALEHISVTWSTSHNNNTVASFALSTHEKSNLVVAVGDEIILHHHDGGFTEDTWSGKGFIVSLPSARSEEFSLELLPGNPEAPVHATTGFTAEFVWKGTSYSRMQKALRVFATEEESVSSFIYHKLLGHEVVPVVFSTKAPKQLSVKRLARLNDSQANAVATVLQRPLSLIQGPPGTGKTVTSATIIYHLVRLHKHKVLVCAPSNVAVDHLAHKLDTIGIKVVRLTARSREDVDSSVSELALHQQIERKAPPKVKRLMKLKRDGEKLSEGKEKLILNTTRKIETDIIQNAEVVCCTCVGAGDFRLNGFNFRSVLIDESTQATEPEVLIPIVKGAKQVILVGDHQQLGPVIIDKKAGEAGLKQSLFERLIALGHSPIRLEVQYRMNPALSEFSSNMFYEGSLQNGVNSAERAWRGSTFPWPVPDCPMMFWANYGKEEISGSGISYLNRVEAMNVEKIITRLFKDGVRPEQIGVVTPYEGQRAYIVQYMSINSSLVDRRAQYADVEVASVDAFQGREKDFIILSCVRANEDRAIGFLKDPRRMNVALTRAKYGLVILGNPRSLSKDNLWNYLLIHFRERGCLVDGPLDNLQMSMVPLGNPNEKKQRQEMPRAAAQEFDTQSMLSYVEESGALDDEQKWPRLNGDLDEDMRKAAEMFAPFLASFPPSPWTASFPSKSLPSAAVRQRSKLSHSDVKLILWLIVQIKPFKYVGDRTLSQSRKWDLIQQRFEHERMKVSSNHVVPTVRTLQRQMAAALRKAKNRKLASDYKPYAVFEMLHPRSSLPDLELAVLELHDLSEAYKSGQMVGPLPSHVKEEVDPHLGDFKRRRSSAASQLSSSSAYSGYSSQISTERLESSSISEDPTTVGLLRNIMSENRRFHDEVVHMMRRHAAVMNSQLQKLTELMERPEHSPSPAGSDHMEAEIEGTQPITEKTETTETTEKAEVASQKPDNVPVKEEKVSSLREVLNW</sequence>
<protein>
    <recommendedName>
        <fullName evidence="13">Upf1 domain-containing protein</fullName>
    </recommendedName>
</protein>
<feature type="compositionally biased region" description="Basic and acidic residues" evidence="12">
    <location>
        <begin position="1138"/>
        <end position="1150"/>
    </location>
</feature>
<dbReference type="SUPFAM" id="SSF52540">
    <property type="entry name" value="P-loop containing nucleoside triphosphate hydrolases"/>
    <property type="match status" value="1"/>
</dbReference>
<feature type="region of interest" description="Disordered" evidence="12">
    <location>
        <begin position="1133"/>
        <end position="1167"/>
    </location>
</feature>
<name>A0ABX8I8A3_9ASCO</name>
<dbReference type="Gene3D" id="3.40.50.300">
    <property type="entry name" value="P-loop containing nucleotide triphosphate hydrolases"/>
    <property type="match status" value="2"/>
</dbReference>
<evidence type="ECO:0000256" key="3">
    <source>
        <dbReference type="ARBA" id="ARBA00022490"/>
    </source>
</evidence>
<feature type="domain" description="Upf1" evidence="13">
    <location>
        <begin position="10"/>
        <end position="159"/>
    </location>
</feature>
<reference evidence="14 15" key="1">
    <citation type="submission" date="2021-06" db="EMBL/GenBank/DDBJ databases">
        <title>Candida outbreak in Lebanon.</title>
        <authorList>
            <person name="Finianos M."/>
        </authorList>
    </citation>
    <scope>NUCLEOTIDE SEQUENCE [LARGE SCALE GENOMIC DNA]</scope>
    <source>
        <strain evidence="14">CA3LBN</strain>
    </source>
</reference>
<keyword evidence="15" id="KW-1185">Reference proteome</keyword>
<dbReference type="Proteomes" id="UP000825434">
    <property type="component" value="Chromosome 2"/>
</dbReference>
<accession>A0ABX8I8A3</accession>
<evidence type="ECO:0000256" key="9">
    <source>
        <dbReference type="ARBA" id="ARBA00022833"/>
    </source>
</evidence>
<organism evidence="14 15">
    <name type="scientific">Candidozyma haemuli</name>
    <dbReference type="NCBI Taxonomy" id="45357"/>
    <lineage>
        <taxon>Eukaryota</taxon>
        <taxon>Fungi</taxon>
        <taxon>Dikarya</taxon>
        <taxon>Ascomycota</taxon>
        <taxon>Saccharomycotina</taxon>
        <taxon>Pichiomycetes</taxon>
        <taxon>Metschnikowiaceae</taxon>
        <taxon>Candidozyma</taxon>
    </lineage>
</organism>
<dbReference type="Gene3D" id="6.10.140.1240">
    <property type="match status" value="1"/>
</dbReference>